<feature type="transmembrane region" description="Helical" evidence="1">
    <location>
        <begin position="51"/>
        <end position="76"/>
    </location>
</feature>
<name>A0A7D5T974_9EURY</name>
<keyword evidence="1" id="KW-1133">Transmembrane helix</keyword>
<feature type="transmembrane region" description="Helical" evidence="1">
    <location>
        <begin position="132"/>
        <end position="156"/>
    </location>
</feature>
<dbReference type="KEGG" id="hpel:HZS54_01035"/>
<dbReference type="PANTHER" id="PTHR43471">
    <property type="entry name" value="ABC TRANSPORTER PERMEASE"/>
    <property type="match status" value="1"/>
</dbReference>
<proteinExistence type="predicted"/>
<evidence type="ECO:0000313" key="3">
    <source>
        <dbReference type="Proteomes" id="UP000509346"/>
    </source>
</evidence>
<feature type="transmembrane region" description="Helical" evidence="1">
    <location>
        <begin position="20"/>
        <end position="39"/>
    </location>
</feature>
<keyword evidence="3" id="KW-1185">Reference proteome</keyword>
<dbReference type="GO" id="GO:0140359">
    <property type="term" value="F:ABC-type transporter activity"/>
    <property type="evidence" value="ECO:0007669"/>
    <property type="project" value="InterPro"/>
</dbReference>
<keyword evidence="1" id="KW-0472">Membrane</keyword>
<feature type="transmembrane region" description="Helical" evidence="1">
    <location>
        <begin position="103"/>
        <end position="126"/>
    </location>
</feature>
<gene>
    <name evidence="2" type="ORF">HZS54_01035</name>
</gene>
<dbReference type="OrthoDB" id="86287at2157"/>
<dbReference type="Proteomes" id="UP000509346">
    <property type="component" value="Chromosome"/>
</dbReference>
<evidence type="ECO:0000256" key="1">
    <source>
        <dbReference type="SAM" id="Phobius"/>
    </source>
</evidence>
<keyword evidence="1" id="KW-0812">Transmembrane</keyword>
<accession>A0A7D5T974</accession>
<protein>
    <submittedName>
        <fullName evidence="2">ABC transporter permease subunit</fullName>
    </submittedName>
</protein>
<evidence type="ECO:0000313" key="2">
    <source>
        <dbReference type="EMBL" id="QLH80293.1"/>
    </source>
</evidence>
<organism evidence="2 3">
    <name type="scientific">Halosimplex pelagicum</name>
    <dbReference type="NCBI Taxonomy" id="869886"/>
    <lineage>
        <taxon>Archaea</taxon>
        <taxon>Methanobacteriati</taxon>
        <taxon>Methanobacteriota</taxon>
        <taxon>Stenosarchaea group</taxon>
        <taxon>Halobacteria</taxon>
        <taxon>Halobacteriales</taxon>
        <taxon>Haloarculaceae</taxon>
        <taxon>Halosimplex</taxon>
    </lineage>
</organism>
<feature type="transmembrane region" description="Helical" evidence="1">
    <location>
        <begin position="267"/>
        <end position="287"/>
    </location>
</feature>
<dbReference type="RefSeq" id="WP_179920124.1">
    <property type="nucleotide sequence ID" value="NZ_CP058909.1"/>
</dbReference>
<dbReference type="Pfam" id="PF12679">
    <property type="entry name" value="ABC2_membrane_2"/>
    <property type="match status" value="1"/>
</dbReference>
<dbReference type="GO" id="GO:0005886">
    <property type="term" value="C:plasma membrane"/>
    <property type="evidence" value="ECO:0007669"/>
    <property type="project" value="UniProtKB-SubCell"/>
</dbReference>
<sequence>MSTVTVAKKDFKAARRSKMLWAAAIVLGLIAAFVGYVSGGASGGDAAQVRALFRVLTLLLAVLLPIVALVASYLAIAGEREGGGIKFLLSLPNTRRNVFVGKLLSRNGIVAGGVAFMYVAAISTALTRHGAFPAAVVFGTLLITLVYGSAFVSIALAMSSAAASRSRAIAGAFGTYFLLVILYVFPVASVGDIARWLHTTLLGAAPNPDLYNAVQYTSPYLAYRKAVNLVMPADMRQIVFYSSLPDDISYGSPEANEVLPLYLQDEFAPVVLAFWLVVPLLIGYVLFERADLE</sequence>
<dbReference type="EMBL" id="CP058909">
    <property type="protein sequence ID" value="QLH80293.1"/>
    <property type="molecule type" value="Genomic_DNA"/>
</dbReference>
<dbReference type="PANTHER" id="PTHR43471:SF1">
    <property type="entry name" value="ABC TRANSPORTER PERMEASE PROTEIN NOSY-RELATED"/>
    <property type="match status" value="1"/>
</dbReference>
<reference evidence="2 3" key="1">
    <citation type="submission" date="2020-07" db="EMBL/GenBank/DDBJ databases">
        <title>Halosimplex litoreum sp. nov. and Halosimplex rubrum sp. nov., isolated from different salt environments.</title>
        <authorList>
            <person name="Cui H."/>
        </authorList>
    </citation>
    <scope>NUCLEOTIDE SEQUENCE [LARGE SCALE GENOMIC DNA]</scope>
    <source>
        <strain evidence="2 3">R2</strain>
    </source>
</reference>
<feature type="transmembrane region" description="Helical" evidence="1">
    <location>
        <begin position="168"/>
        <end position="188"/>
    </location>
</feature>
<dbReference type="AlphaFoldDB" id="A0A7D5T974"/>
<dbReference type="GeneID" id="56081130"/>